<dbReference type="InterPro" id="IPR036779">
    <property type="entry name" value="LysM_dom_sf"/>
</dbReference>
<sequence length="54" mass="6368">MHMMFHTVKRGETLWKIAHHHHTSIQHLVHMNPSIKNPNLIYIGQRLKIHLGIA</sequence>
<dbReference type="AlphaFoldDB" id="A0A1M5QBS6"/>
<dbReference type="Gene3D" id="3.10.350.10">
    <property type="entry name" value="LysM domain"/>
    <property type="match status" value="1"/>
</dbReference>
<dbReference type="CDD" id="cd00118">
    <property type="entry name" value="LysM"/>
    <property type="match status" value="1"/>
</dbReference>
<dbReference type="SMART" id="SM00257">
    <property type="entry name" value="LysM"/>
    <property type="match status" value="1"/>
</dbReference>
<dbReference type="EMBL" id="FQXJ01000003">
    <property type="protein sequence ID" value="SHH11326.1"/>
    <property type="molecule type" value="Genomic_DNA"/>
</dbReference>
<dbReference type="SUPFAM" id="SSF54106">
    <property type="entry name" value="LysM domain"/>
    <property type="match status" value="1"/>
</dbReference>
<dbReference type="Proteomes" id="UP000183954">
    <property type="component" value="Unassembled WGS sequence"/>
</dbReference>
<name>A0A1M5QBS6_9FIRM</name>
<protein>
    <submittedName>
        <fullName evidence="2">LysM domain-containing protein</fullName>
    </submittedName>
</protein>
<organism evidence="2 3">
    <name type="scientific">Desulfosporosinus lacus DSM 15449</name>
    <dbReference type="NCBI Taxonomy" id="1121420"/>
    <lineage>
        <taxon>Bacteria</taxon>
        <taxon>Bacillati</taxon>
        <taxon>Bacillota</taxon>
        <taxon>Clostridia</taxon>
        <taxon>Eubacteriales</taxon>
        <taxon>Desulfitobacteriaceae</taxon>
        <taxon>Desulfosporosinus</taxon>
    </lineage>
</organism>
<accession>A0A1M5QBS6</accession>
<gene>
    <name evidence="2" type="ORF">SAMN02746098_00201</name>
</gene>
<dbReference type="InterPro" id="IPR018392">
    <property type="entry name" value="LysM"/>
</dbReference>
<dbReference type="PROSITE" id="PS51782">
    <property type="entry name" value="LYSM"/>
    <property type="match status" value="1"/>
</dbReference>
<keyword evidence="3" id="KW-1185">Reference proteome</keyword>
<feature type="domain" description="LysM" evidence="1">
    <location>
        <begin position="4"/>
        <end position="49"/>
    </location>
</feature>
<proteinExistence type="predicted"/>
<reference evidence="3" key="1">
    <citation type="submission" date="2016-11" db="EMBL/GenBank/DDBJ databases">
        <authorList>
            <person name="Varghese N."/>
            <person name="Submissions S."/>
        </authorList>
    </citation>
    <scope>NUCLEOTIDE SEQUENCE [LARGE SCALE GENOMIC DNA]</scope>
    <source>
        <strain evidence="3">DSM 15449</strain>
    </source>
</reference>
<evidence type="ECO:0000313" key="3">
    <source>
        <dbReference type="Proteomes" id="UP000183954"/>
    </source>
</evidence>
<dbReference type="STRING" id="1121420.SAMN02746098_00201"/>
<dbReference type="Pfam" id="PF01476">
    <property type="entry name" value="LysM"/>
    <property type="match status" value="1"/>
</dbReference>
<evidence type="ECO:0000259" key="1">
    <source>
        <dbReference type="PROSITE" id="PS51782"/>
    </source>
</evidence>
<evidence type="ECO:0000313" key="2">
    <source>
        <dbReference type="EMBL" id="SHH11326.1"/>
    </source>
</evidence>